<dbReference type="InterPro" id="IPR013751">
    <property type="entry name" value="ACP_syn_III_N"/>
</dbReference>
<feature type="domain" description="Beta-ketoacyl-[acyl-carrier-protein] synthase III N-terminal" evidence="4">
    <location>
        <begin position="132"/>
        <end position="211"/>
    </location>
</feature>
<feature type="domain" description="Beta-ketoacyl-[acyl-carrier-protein] synthase III C-terminal" evidence="3">
    <location>
        <begin position="268"/>
        <end position="350"/>
    </location>
</feature>
<dbReference type="Proteomes" id="UP000028547">
    <property type="component" value="Unassembled WGS sequence"/>
</dbReference>
<dbReference type="SUPFAM" id="SSF53901">
    <property type="entry name" value="Thiolase-like"/>
    <property type="match status" value="1"/>
</dbReference>
<keyword evidence="2" id="KW-0012">Acyltransferase</keyword>
<dbReference type="PANTHER" id="PTHR34069">
    <property type="entry name" value="3-OXOACYL-[ACYL-CARRIER-PROTEIN] SYNTHASE 3"/>
    <property type="match status" value="1"/>
</dbReference>
<dbReference type="AlphaFoldDB" id="A0A084SHX8"/>
<dbReference type="GO" id="GO:0004315">
    <property type="term" value="F:3-oxoacyl-[acyl-carrier-protein] synthase activity"/>
    <property type="evidence" value="ECO:0007669"/>
    <property type="project" value="InterPro"/>
</dbReference>
<dbReference type="EMBL" id="JPMI01000305">
    <property type="protein sequence ID" value="KFA88063.1"/>
    <property type="molecule type" value="Genomic_DNA"/>
</dbReference>
<reference evidence="5 6" key="1">
    <citation type="submission" date="2014-07" db="EMBL/GenBank/DDBJ databases">
        <title>Draft Genome Sequence of Gephyronic Acid Producer, Cystobacter violaceus Strain Cb vi76.</title>
        <authorList>
            <person name="Stevens D.C."/>
            <person name="Young J."/>
            <person name="Carmichael R."/>
            <person name="Tan J."/>
            <person name="Taylor R.E."/>
        </authorList>
    </citation>
    <scope>NUCLEOTIDE SEQUENCE [LARGE SCALE GENOMIC DNA]</scope>
    <source>
        <strain evidence="5 6">Cb vi76</strain>
    </source>
</reference>
<evidence type="ECO:0000256" key="1">
    <source>
        <dbReference type="ARBA" id="ARBA00022679"/>
    </source>
</evidence>
<dbReference type="InterPro" id="IPR016039">
    <property type="entry name" value="Thiolase-like"/>
</dbReference>
<gene>
    <name evidence="5" type="ORF">Q664_43815</name>
</gene>
<proteinExistence type="predicted"/>
<accession>A0A084SHX8</accession>
<dbReference type="PANTHER" id="PTHR34069:SF3">
    <property type="entry name" value="ACYL-COA:ACYL-COA ALKYLTRANSFERASE"/>
    <property type="match status" value="1"/>
</dbReference>
<dbReference type="GO" id="GO:0006633">
    <property type="term" value="P:fatty acid biosynthetic process"/>
    <property type="evidence" value="ECO:0007669"/>
    <property type="project" value="InterPro"/>
</dbReference>
<evidence type="ECO:0008006" key="7">
    <source>
        <dbReference type="Google" id="ProtNLM"/>
    </source>
</evidence>
<evidence type="ECO:0000259" key="3">
    <source>
        <dbReference type="Pfam" id="PF08541"/>
    </source>
</evidence>
<evidence type="ECO:0000259" key="4">
    <source>
        <dbReference type="Pfam" id="PF08545"/>
    </source>
</evidence>
<sequence length="352" mass="38903">MVPSSSFRNDVSPSVVIRGSGMALPPLAFTNEDICEWHGRRDPNWVYETFGVRTRHTRYDYKHDRLDDLDEDDLVHEAAKQALKDAGMHISDVQVILFVTLTPTTVCTPDPACILHQRLGAPANVMALTHIAGCAGTLNAMMLATSMIRSGQARNVLVCAASSMSSYCKPELKDRIWLQATIFGDGAAAFVLSAERSKEPVGFSSFHMHTEPGRDVVHKKFGGSKHVPTRDNIQELLEDHFVIDYRSVPNNINQAFSRLHTEVLAAREMKEADWVLFNMSNAQLQRRWLKSTGIPEEKSFFNMEEQGNCAAASLGLVLHGFLQAGRHESGQTALILGVGSGLHSGGVIYRFP</sequence>
<comment type="caution">
    <text evidence="5">The sequence shown here is derived from an EMBL/GenBank/DDBJ whole genome shotgun (WGS) entry which is preliminary data.</text>
</comment>
<dbReference type="InterPro" id="IPR013747">
    <property type="entry name" value="ACP_syn_III_C"/>
</dbReference>
<organism evidence="5 6">
    <name type="scientific">Archangium violaceum Cb vi76</name>
    <dbReference type="NCBI Taxonomy" id="1406225"/>
    <lineage>
        <taxon>Bacteria</taxon>
        <taxon>Pseudomonadati</taxon>
        <taxon>Myxococcota</taxon>
        <taxon>Myxococcia</taxon>
        <taxon>Myxococcales</taxon>
        <taxon>Cystobacterineae</taxon>
        <taxon>Archangiaceae</taxon>
        <taxon>Archangium</taxon>
    </lineage>
</organism>
<keyword evidence="1" id="KW-0808">Transferase</keyword>
<evidence type="ECO:0000256" key="2">
    <source>
        <dbReference type="ARBA" id="ARBA00023315"/>
    </source>
</evidence>
<evidence type="ECO:0000313" key="5">
    <source>
        <dbReference type="EMBL" id="KFA88063.1"/>
    </source>
</evidence>
<dbReference type="Gene3D" id="3.40.47.10">
    <property type="match status" value="1"/>
</dbReference>
<dbReference type="Pfam" id="PF08545">
    <property type="entry name" value="ACP_syn_III"/>
    <property type="match status" value="1"/>
</dbReference>
<protein>
    <recommendedName>
        <fullName evidence="7">3-oxoacyl-ACP synthase</fullName>
    </recommendedName>
</protein>
<dbReference type="GO" id="GO:0044550">
    <property type="term" value="P:secondary metabolite biosynthetic process"/>
    <property type="evidence" value="ECO:0007669"/>
    <property type="project" value="TreeGrafter"/>
</dbReference>
<dbReference type="Pfam" id="PF08541">
    <property type="entry name" value="ACP_syn_III_C"/>
    <property type="match status" value="1"/>
</dbReference>
<name>A0A084SHX8_9BACT</name>
<evidence type="ECO:0000313" key="6">
    <source>
        <dbReference type="Proteomes" id="UP000028547"/>
    </source>
</evidence>